<evidence type="ECO:0000313" key="3">
    <source>
        <dbReference type="Proteomes" id="UP000245771"/>
    </source>
</evidence>
<dbReference type="GeneID" id="37021385"/>
<reference evidence="2 3" key="1">
    <citation type="journal article" date="2018" name="Mol. Biol. Evol.">
        <title>Broad Genomic Sampling Reveals a Smut Pathogenic Ancestry of the Fungal Clade Ustilaginomycotina.</title>
        <authorList>
            <person name="Kijpornyongpan T."/>
            <person name="Mondo S.J."/>
            <person name="Barry K."/>
            <person name="Sandor L."/>
            <person name="Lee J."/>
            <person name="Lipzen A."/>
            <person name="Pangilinan J."/>
            <person name="LaButti K."/>
            <person name="Hainaut M."/>
            <person name="Henrissat B."/>
            <person name="Grigoriev I.V."/>
            <person name="Spatafora J.W."/>
            <person name="Aime M.C."/>
        </authorList>
    </citation>
    <scope>NUCLEOTIDE SEQUENCE [LARGE SCALE GENOMIC DNA]</scope>
    <source>
        <strain evidence="2 3">MCA 3882</strain>
    </source>
</reference>
<keyword evidence="3" id="KW-1185">Reference proteome</keyword>
<evidence type="ECO:0000313" key="2">
    <source>
        <dbReference type="EMBL" id="PWN32237.1"/>
    </source>
</evidence>
<name>A0A316V3V3_9BASI</name>
<dbReference type="InParanoid" id="A0A316V3V3"/>
<feature type="chain" id="PRO_5016292186" evidence="1">
    <location>
        <begin position="22"/>
        <end position="130"/>
    </location>
</feature>
<dbReference type="Proteomes" id="UP000245771">
    <property type="component" value="Unassembled WGS sequence"/>
</dbReference>
<dbReference type="AlphaFoldDB" id="A0A316V3V3"/>
<protein>
    <submittedName>
        <fullName evidence="2">Uncharacterized protein</fullName>
    </submittedName>
</protein>
<feature type="signal peptide" evidence="1">
    <location>
        <begin position="1"/>
        <end position="21"/>
    </location>
</feature>
<dbReference type="RefSeq" id="XP_025352539.1">
    <property type="nucleotide sequence ID" value="XM_025499604.1"/>
</dbReference>
<evidence type="ECO:0000256" key="1">
    <source>
        <dbReference type="SAM" id="SignalP"/>
    </source>
</evidence>
<accession>A0A316V3V3</accession>
<organism evidence="2 3">
    <name type="scientific">Meira miltonrushii</name>
    <dbReference type="NCBI Taxonomy" id="1280837"/>
    <lineage>
        <taxon>Eukaryota</taxon>
        <taxon>Fungi</taxon>
        <taxon>Dikarya</taxon>
        <taxon>Basidiomycota</taxon>
        <taxon>Ustilaginomycotina</taxon>
        <taxon>Exobasidiomycetes</taxon>
        <taxon>Exobasidiales</taxon>
        <taxon>Brachybasidiaceae</taxon>
        <taxon>Meira</taxon>
    </lineage>
</organism>
<gene>
    <name evidence="2" type="ORF">FA14DRAFT_162430</name>
</gene>
<dbReference type="EMBL" id="KZ819606">
    <property type="protein sequence ID" value="PWN32237.1"/>
    <property type="molecule type" value="Genomic_DNA"/>
</dbReference>
<sequence length="130" mass="14826">MIQSRLITLVYLLQLVVLTQCCCIPKLGIGRNDKPERKSKLYNATKQQELLKTETAKQQKFQSQANDLRKTSKNPFSNERKMARKFSKNAKISENNIKEIKKLPQTGGYAIVQKTKSGSNAKIKAWQDPT</sequence>
<proteinExistence type="predicted"/>
<keyword evidence="1" id="KW-0732">Signal</keyword>